<evidence type="ECO:0000256" key="1">
    <source>
        <dbReference type="SAM" id="MobiDB-lite"/>
    </source>
</evidence>
<dbReference type="InterPro" id="IPR021401">
    <property type="entry name" value="DUF3040"/>
</dbReference>
<feature type="region of interest" description="Disordered" evidence="1">
    <location>
        <begin position="92"/>
        <end position="130"/>
    </location>
</feature>
<keyword evidence="2" id="KW-0812">Transmembrane</keyword>
<gene>
    <name evidence="3" type="ORF">G9H71_00750</name>
</gene>
<name>A0ABX0GR18_9ACTN</name>
<keyword evidence="2" id="KW-1133">Transmembrane helix</keyword>
<evidence type="ECO:0000256" key="2">
    <source>
        <dbReference type="SAM" id="Phobius"/>
    </source>
</evidence>
<reference evidence="3 4" key="1">
    <citation type="submission" date="2020-03" db="EMBL/GenBank/DDBJ databases">
        <title>Two novel Motilibacter sp.</title>
        <authorList>
            <person name="Liu S."/>
        </authorList>
    </citation>
    <scope>NUCLEOTIDE SEQUENCE [LARGE SCALE GENOMIC DNA]</scope>
    <source>
        <strain evidence="3 4">E257</strain>
    </source>
</reference>
<keyword evidence="4" id="KW-1185">Reference proteome</keyword>
<dbReference type="EMBL" id="JAANNP010000001">
    <property type="protein sequence ID" value="NHC12309.1"/>
    <property type="molecule type" value="Genomic_DNA"/>
</dbReference>
<evidence type="ECO:0000313" key="4">
    <source>
        <dbReference type="Proteomes" id="UP000800981"/>
    </source>
</evidence>
<feature type="transmembrane region" description="Helical" evidence="2">
    <location>
        <begin position="42"/>
        <end position="61"/>
    </location>
</feature>
<evidence type="ECO:0000313" key="3">
    <source>
        <dbReference type="EMBL" id="NHC12309.1"/>
    </source>
</evidence>
<keyword evidence="2" id="KW-0472">Membrane</keyword>
<accession>A0ABX0GR18</accession>
<comment type="caution">
    <text evidence="3">The sequence shown here is derived from an EMBL/GenBank/DDBJ whole genome shotgun (WGS) entry which is preliminary data.</text>
</comment>
<proteinExistence type="predicted"/>
<organism evidence="3 4">
    <name type="scientific">Motilibacter deserti</name>
    <dbReference type="NCBI Taxonomy" id="2714956"/>
    <lineage>
        <taxon>Bacteria</taxon>
        <taxon>Bacillati</taxon>
        <taxon>Actinomycetota</taxon>
        <taxon>Actinomycetes</taxon>
        <taxon>Motilibacterales</taxon>
        <taxon>Motilibacteraceae</taxon>
        <taxon>Motilibacter</taxon>
    </lineage>
</organism>
<dbReference type="RefSeq" id="WP_166278804.1">
    <property type="nucleotide sequence ID" value="NZ_JAANNP010000001.1"/>
</dbReference>
<feature type="compositionally biased region" description="Basic and acidic residues" evidence="1">
    <location>
        <begin position="113"/>
        <end position="130"/>
    </location>
</feature>
<dbReference type="Pfam" id="PF11239">
    <property type="entry name" value="DUF3040"/>
    <property type="match status" value="1"/>
</dbReference>
<dbReference type="Proteomes" id="UP000800981">
    <property type="component" value="Unassembled WGS sequence"/>
</dbReference>
<protein>
    <submittedName>
        <fullName evidence="3">DUF3040 domain-containing protein</fullName>
    </submittedName>
</protein>
<sequence length="130" mass="14478">MPLSEHEQRLLEQMERALYAEDPKFASSLRGSDLRVLHRRRVVKAAAGFLVGIGLLLAGVITPLIPLGVFGAVVMIASALFAVHSWRQIPSPGAVPAAGSGPRPTRRQQGSRRFMDRVEERWNRRREDGR</sequence>